<dbReference type="HAMAP" id="MF_00422">
    <property type="entry name" value="SecE"/>
    <property type="match status" value="1"/>
</dbReference>
<dbReference type="GeneID" id="55585395"/>
<dbReference type="KEGG" id="ccai:NAS2_1586"/>
<keyword evidence="6 8" id="KW-0472">Membrane</keyword>
<gene>
    <name evidence="8" type="primary">secE</name>
    <name evidence="10" type="ORF">NAS2_1586</name>
</gene>
<evidence type="ECO:0000256" key="9">
    <source>
        <dbReference type="SAM" id="MobiDB-lite"/>
    </source>
</evidence>
<keyword evidence="4 8" id="KW-1133">Transmembrane helix</keyword>
<protein>
    <recommendedName>
        <fullName evidence="8">Protein translocase subunit SecE</fullName>
    </recommendedName>
    <alternativeName>
        <fullName evidence="8">Protein transport protein Sec61 gamma subunit homolog</fullName>
    </alternativeName>
</protein>
<keyword evidence="5 8" id="KW-0811">Translocation</keyword>
<dbReference type="GO" id="GO:0005886">
    <property type="term" value="C:plasma membrane"/>
    <property type="evidence" value="ECO:0007669"/>
    <property type="project" value="UniProtKB-SubCell"/>
</dbReference>
<dbReference type="GO" id="GO:0012505">
    <property type="term" value="C:endomembrane system"/>
    <property type="evidence" value="ECO:0007669"/>
    <property type="project" value="UniProtKB-SubCell"/>
</dbReference>
<dbReference type="RefSeq" id="WP_174449137.1">
    <property type="nucleotide sequence ID" value="NZ_AP018732.1"/>
</dbReference>
<keyword evidence="1 8" id="KW-0813">Transport</keyword>
<keyword evidence="2 8" id="KW-0812">Transmembrane</keyword>
<organism evidence="10 11">
    <name type="scientific">Conexivisphaera calida</name>
    <dbReference type="NCBI Taxonomy" id="1874277"/>
    <lineage>
        <taxon>Archaea</taxon>
        <taxon>Nitrososphaerota</taxon>
        <taxon>Conexivisphaeria</taxon>
        <taxon>Conexivisphaerales</taxon>
        <taxon>Conexivisphaeraceae</taxon>
        <taxon>Conexivisphaera</taxon>
    </lineage>
</organism>
<proteinExistence type="inferred from homology"/>
<evidence type="ECO:0000313" key="10">
    <source>
        <dbReference type="EMBL" id="BBE42963.1"/>
    </source>
</evidence>
<dbReference type="InterPro" id="IPR001901">
    <property type="entry name" value="Translocase_SecE/Sec61-g"/>
</dbReference>
<dbReference type="InterPro" id="IPR023391">
    <property type="entry name" value="Prot_translocase_SecE_dom_sf"/>
</dbReference>
<evidence type="ECO:0000256" key="3">
    <source>
        <dbReference type="ARBA" id="ARBA00022927"/>
    </source>
</evidence>
<dbReference type="InterPro" id="IPR008158">
    <property type="entry name" value="Translocase_Sec61-g"/>
</dbReference>
<evidence type="ECO:0000256" key="4">
    <source>
        <dbReference type="ARBA" id="ARBA00022989"/>
    </source>
</evidence>
<evidence type="ECO:0000256" key="2">
    <source>
        <dbReference type="ARBA" id="ARBA00022692"/>
    </source>
</evidence>
<comment type="subcellular location">
    <subcellularLocation>
        <location evidence="8">Cell membrane</location>
        <topology evidence="8">Single-pass membrane protein</topology>
    </subcellularLocation>
    <subcellularLocation>
        <location evidence="7">Endomembrane system</location>
        <topology evidence="7">Single-pass membrane protein</topology>
    </subcellularLocation>
</comment>
<keyword evidence="3 8" id="KW-0653">Protein transport</keyword>
<dbReference type="AlphaFoldDB" id="A0A4P2VHU1"/>
<dbReference type="Gene3D" id="1.20.5.820">
    <property type="entry name" value="Preprotein translocase SecE subunit"/>
    <property type="match status" value="1"/>
</dbReference>
<evidence type="ECO:0000256" key="1">
    <source>
        <dbReference type="ARBA" id="ARBA00022448"/>
    </source>
</evidence>
<accession>A0A4P2VHU1</accession>
<dbReference type="GO" id="GO:0009306">
    <property type="term" value="P:protein secretion"/>
    <property type="evidence" value="ECO:0007669"/>
    <property type="project" value="UniProtKB-UniRule"/>
</dbReference>
<reference evidence="10 11" key="1">
    <citation type="journal article" date="2019" name="ISME J.">
        <title>Isolation and characterization of a thermophilic sulfur- and iron-reducing thaumarchaeote from a terrestrial acidic hot spring.</title>
        <authorList>
            <person name="Kato S."/>
            <person name="Itoh T."/>
            <person name="Yuki M."/>
            <person name="Nagamori M."/>
            <person name="Ohnishi M."/>
            <person name="Uematsu K."/>
            <person name="Suzuki K."/>
            <person name="Takashina T."/>
            <person name="Ohkuma M."/>
        </authorList>
    </citation>
    <scope>NUCLEOTIDE SEQUENCE [LARGE SCALE GENOMIC DNA]</scope>
    <source>
        <strain evidence="10 11">NAS-02</strain>
    </source>
</reference>
<evidence type="ECO:0000256" key="8">
    <source>
        <dbReference type="HAMAP-Rule" id="MF_00422"/>
    </source>
</evidence>
<sequence length="82" mass="9074">MASARGKDRDGERGKERAQRGRKASKAKEYWESIVRVFKYSRKPGTKEYSMFLKIVGLALLAVGGIAFVIHLIATLISGVFG</sequence>
<evidence type="ECO:0000256" key="7">
    <source>
        <dbReference type="ARBA" id="ARBA00037847"/>
    </source>
</evidence>
<dbReference type="EMBL" id="AP018732">
    <property type="protein sequence ID" value="BBE42963.1"/>
    <property type="molecule type" value="Genomic_DNA"/>
</dbReference>
<dbReference type="NCBIfam" id="TIGR00327">
    <property type="entry name" value="secE_euk_arch"/>
    <property type="match status" value="1"/>
</dbReference>
<dbReference type="SUPFAM" id="SSF103456">
    <property type="entry name" value="Preprotein translocase SecE subunit"/>
    <property type="match status" value="1"/>
</dbReference>
<comment type="similarity">
    <text evidence="8">Belongs to the SecE/SEC61-gamma family.</text>
</comment>
<evidence type="ECO:0000313" key="11">
    <source>
        <dbReference type="Proteomes" id="UP000509448"/>
    </source>
</evidence>
<dbReference type="GO" id="GO:0065002">
    <property type="term" value="P:intracellular protein transmembrane transport"/>
    <property type="evidence" value="ECO:0007669"/>
    <property type="project" value="UniProtKB-UniRule"/>
</dbReference>
<keyword evidence="8" id="KW-1003">Cell membrane</keyword>
<dbReference type="Proteomes" id="UP000509448">
    <property type="component" value="Chromosome"/>
</dbReference>
<evidence type="ECO:0000256" key="6">
    <source>
        <dbReference type="ARBA" id="ARBA00023136"/>
    </source>
</evidence>
<comment type="subunit">
    <text evidence="8">Component of the Sec protein translocase complex. Heterotrimer consisting of SecY (alpha), SecG (beta) and SecE (gamma) subunits. The heterotrimers can form oligomers, although 1 heterotrimer is thought to be able to translocate proteins. Interacts with the ribosome. May interact with SecDF, and other proteins may be involved.</text>
</comment>
<evidence type="ECO:0000256" key="5">
    <source>
        <dbReference type="ARBA" id="ARBA00023010"/>
    </source>
</evidence>
<dbReference type="GO" id="GO:0008320">
    <property type="term" value="F:protein transmembrane transporter activity"/>
    <property type="evidence" value="ECO:0007669"/>
    <property type="project" value="UniProtKB-UniRule"/>
</dbReference>
<name>A0A4P2VHU1_9ARCH</name>
<keyword evidence="11" id="KW-1185">Reference proteome</keyword>
<feature type="compositionally biased region" description="Basic and acidic residues" evidence="9">
    <location>
        <begin position="1"/>
        <end position="19"/>
    </location>
</feature>
<feature type="region of interest" description="Disordered" evidence="9">
    <location>
        <begin position="1"/>
        <end position="25"/>
    </location>
</feature>
<feature type="transmembrane region" description="Helical" evidence="8">
    <location>
        <begin position="52"/>
        <end position="81"/>
    </location>
</feature>
<comment type="function">
    <text evidence="8">Essential subunit of the Sec protein translocation channel SecYEG. Clamps together the 2 halves of SecY. May contact the channel plug during translocation.</text>
</comment>
<dbReference type="GO" id="GO:0006605">
    <property type="term" value="P:protein targeting"/>
    <property type="evidence" value="ECO:0007669"/>
    <property type="project" value="UniProtKB-UniRule"/>
</dbReference>